<gene>
    <name evidence="1" type="ORF">GCM10007209_33090</name>
</gene>
<evidence type="ECO:0000313" key="1">
    <source>
        <dbReference type="EMBL" id="GGC68407.1"/>
    </source>
</evidence>
<comment type="caution">
    <text evidence="1">The sequence shown here is derived from an EMBL/GenBank/DDBJ whole genome shotgun (WGS) entry which is preliminary data.</text>
</comment>
<dbReference type="AlphaFoldDB" id="A0A830E4E5"/>
<accession>A0A830E4E5</accession>
<name>A0A830E4E5_9EURY</name>
<dbReference type="EMBL" id="BMCI01000006">
    <property type="protein sequence ID" value="GGC68407.1"/>
    <property type="molecule type" value="Genomic_DNA"/>
</dbReference>
<organism evidence="1 2">
    <name type="scientific">Haloferax sulfurifontis</name>
    <dbReference type="NCBI Taxonomy" id="255616"/>
    <lineage>
        <taxon>Archaea</taxon>
        <taxon>Methanobacteriati</taxon>
        <taxon>Methanobacteriota</taxon>
        <taxon>Stenosarchaea group</taxon>
        <taxon>Halobacteria</taxon>
        <taxon>Halobacteriales</taxon>
        <taxon>Haloferacaceae</taxon>
        <taxon>Haloferax</taxon>
    </lineage>
</organism>
<dbReference type="Proteomes" id="UP000646833">
    <property type="component" value="Unassembled WGS sequence"/>
</dbReference>
<proteinExistence type="predicted"/>
<evidence type="ECO:0000313" key="2">
    <source>
        <dbReference type="Proteomes" id="UP000646833"/>
    </source>
</evidence>
<dbReference type="RefSeq" id="WP_188424584.1">
    <property type="nucleotide sequence ID" value="NZ_BMCI01000006.1"/>
</dbReference>
<protein>
    <submittedName>
        <fullName evidence="1">Uncharacterized protein</fullName>
    </submittedName>
</protein>
<sequence>MSGEGDLSIDNVEEMYDKYVEQFPQSNLIDLGGPTGLPLKDAISAKSGTVVLLNESELDSECMLTSSGTNLGIKDLSDEAIFQLPKNLMHIQKVQITSDHYGFWRYTLECAYEYDFGAFPISEDIIKQYDTVLSLLSSDTGPFPTSNHVIASYVAYPALEGIAKRYCHEYIHEDGTVKEGRSVHTYGPVVKAGEQVNNVGWILSHIENVAGSPDLKEEMRQMRAQIADFYSCSENQVYGTIAGYRNTWLHGEEVAIAEYGTLMNYISLLLWAMMFKK</sequence>
<reference evidence="1" key="2">
    <citation type="submission" date="2020-09" db="EMBL/GenBank/DDBJ databases">
        <authorList>
            <person name="Sun Q."/>
            <person name="Sedlacek I."/>
        </authorList>
    </citation>
    <scope>NUCLEOTIDE SEQUENCE</scope>
    <source>
        <strain evidence="1">CCM 7217</strain>
    </source>
</reference>
<reference evidence="1" key="1">
    <citation type="journal article" date="2014" name="Int. J. Syst. Evol. Microbiol.">
        <title>Complete genome sequence of Corynebacterium casei LMG S-19264T (=DSM 44701T), isolated from a smear-ripened cheese.</title>
        <authorList>
            <consortium name="US DOE Joint Genome Institute (JGI-PGF)"/>
            <person name="Walter F."/>
            <person name="Albersmeier A."/>
            <person name="Kalinowski J."/>
            <person name="Ruckert C."/>
        </authorList>
    </citation>
    <scope>NUCLEOTIDE SEQUENCE</scope>
    <source>
        <strain evidence="1">CCM 7217</strain>
    </source>
</reference>